<dbReference type="Gene3D" id="3.40.50.10540">
    <property type="entry name" value="Crotonobetainyl-coa:carnitine coa-transferase, domain 1"/>
    <property type="match status" value="1"/>
</dbReference>
<dbReference type="OrthoDB" id="5294844at2"/>
<dbReference type="InterPro" id="IPR003673">
    <property type="entry name" value="CoA-Trfase_fam_III"/>
</dbReference>
<dbReference type="InterPro" id="IPR044855">
    <property type="entry name" value="CoA-Trfase_III_dom3_sf"/>
</dbReference>
<name>A0A157QTV9_9BORD</name>
<dbReference type="Pfam" id="PF02515">
    <property type="entry name" value="CoA_transf_3"/>
    <property type="match status" value="1"/>
</dbReference>
<keyword evidence="1 2" id="KW-0808">Transferase</keyword>
<evidence type="ECO:0000256" key="1">
    <source>
        <dbReference type="ARBA" id="ARBA00022679"/>
    </source>
</evidence>
<keyword evidence="2" id="KW-0378">Hydrolase</keyword>
<dbReference type="EMBL" id="FKBS01000025">
    <property type="protein sequence ID" value="SAI49302.1"/>
    <property type="molecule type" value="Genomic_DNA"/>
</dbReference>
<dbReference type="PANTHER" id="PTHR48207:SF4">
    <property type="entry name" value="BLL6097 PROTEIN"/>
    <property type="match status" value="1"/>
</dbReference>
<dbReference type="RefSeq" id="WP_066417839.1">
    <property type="nucleotide sequence ID" value="NZ_FKBS01000025.1"/>
</dbReference>
<gene>
    <name evidence="2" type="primary">baiF</name>
    <name evidence="2" type="ORF">SAMEA1982600_04034</name>
</gene>
<protein>
    <submittedName>
        <fullName evidence="2">CoA-transferase family III</fullName>
        <ecNumber evidence="2">3.1.2.26</ecNumber>
    </submittedName>
</protein>
<sequence>MQTKTNRDTGLPRRQFDATAHGPLTGLKVVDLSRLVAGNMLTMQLADFGADVVKVEPRAGDTLRAFQTAGVEAFWKVYARNKKSICLEFRQPAAIDLIRQMLRTADVLVESFRPGVLEEMGMAPGVLHETNPGLVIVRISGWGQTGPYRRKPGFGTLVEGYSGFAAMNGFGDREPVLPPMFLGDMTAGLYGASAVMTALWEVRVNGGQGQVIDLSLFEPTISVLGPQAANFRITGKVKARTGSRSSTSCPRNTYRTSDGQWLCVSTSTQSMAARLFDTIGRGDMNGDPRYCSNSARLRHLEEVDGIVASFIGQRSLQENLALFEAADVTVGPVYDAAALLEDEYVAQRESLVELDDHELGSVPMHNVTPRLSVTPGNFYRPAPRKGEHNEACLLPLVGEQRYRQLVAEGVVVAADAAQPA</sequence>
<reference evidence="2 3" key="1">
    <citation type="submission" date="2016-03" db="EMBL/GenBank/DDBJ databases">
        <authorList>
            <consortium name="Pathogen Informatics"/>
        </authorList>
    </citation>
    <scope>NUCLEOTIDE SEQUENCE [LARGE SCALE GENOMIC DNA]</scope>
    <source>
        <strain evidence="2 3">NCTC13364</strain>
    </source>
</reference>
<evidence type="ECO:0000313" key="3">
    <source>
        <dbReference type="Proteomes" id="UP000077037"/>
    </source>
</evidence>
<dbReference type="Proteomes" id="UP000077037">
    <property type="component" value="Unassembled WGS sequence"/>
</dbReference>
<dbReference type="AlphaFoldDB" id="A0A157QTV9"/>
<dbReference type="Gene3D" id="3.30.1540.10">
    <property type="entry name" value="formyl-coa transferase, domain 3"/>
    <property type="match status" value="1"/>
</dbReference>
<dbReference type="InterPro" id="IPR023606">
    <property type="entry name" value="CoA-Trfase_III_dom_1_sf"/>
</dbReference>
<dbReference type="InterPro" id="IPR050483">
    <property type="entry name" value="CoA-transferase_III_domain"/>
</dbReference>
<accession>A0A157QTV9</accession>
<evidence type="ECO:0000313" key="2">
    <source>
        <dbReference type="EMBL" id="SAI49302.1"/>
    </source>
</evidence>
<organism evidence="2 3">
    <name type="scientific">Bordetella ansorpii</name>
    <dbReference type="NCBI Taxonomy" id="288768"/>
    <lineage>
        <taxon>Bacteria</taxon>
        <taxon>Pseudomonadati</taxon>
        <taxon>Pseudomonadota</taxon>
        <taxon>Betaproteobacteria</taxon>
        <taxon>Burkholderiales</taxon>
        <taxon>Alcaligenaceae</taxon>
        <taxon>Bordetella</taxon>
    </lineage>
</organism>
<dbReference type="PANTHER" id="PTHR48207">
    <property type="entry name" value="SUCCINATE--HYDROXYMETHYLGLUTARATE COA-TRANSFERASE"/>
    <property type="match status" value="1"/>
</dbReference>
<dbReference type="EC" id="3.1.2.26" evidence="2"/>
<proteinExistence type="predicted"/>
<dbReference type="SUPFAM" id="SSF89796">
    <property type="entry name" value="CoA-transferase family III (CaiB/BaiF)"/>
    <property type="match status" value="1"/>
</dbReference>
<dbReference type="GO" id="GO:0016787">
    <property type="term" value="F:hydrolase activity"/>
    <property type="evidence" value="ECO:0007669"/>
    <property type="project" value="UniProtKB-KW"/>
</dbReference>
<dbReference type="GO" id="GO:0008410">
    <property type="term" value="F:CoA-transferase activity"/>
    <property type="evidence" value="ECO:0007669"/>
    <property type="project" value="TreeGrafter"/>
</dbReference>